<reference evidence="2 3" key="1">
    <citation type="submission" date="2019-12" db="EMBL/GenBank/DDBJ databases">
        <title>Chromosome-level assembly of the Caenorhabditis remanei genome.</title>
        <authorList>
            <person name="Teterina A.A."/>
            <person name="Willis J.H."/>
            <person name="Phillips P.C."/>
        </authorList>
    </citation>
    <scope>NUCLEOTIDE SEQUENCE [LARGE SCALE GENOMIC DNA]</scope>
    <source>
        <strain evidence="2 3">PX506</strain>
        <tissue evidence="2">Whole organism</tissue>
    </source>
</reference>
<keyword evidence="1" id="KW-0175">Coiled coil</keyword>
<sequence length="82" mass="9888">MNRTLLMELSIEQVKARLEELKRQEATMIEELLEVATEIQVLARDKDPRVQEARRRQRRIERDISRKLREMNALGDRLEDEE</sequence>
<dbReference type="KEGG" id="crq:GCK72_011751"/>
<dbReference type="AlphaFoldDB" id="A0A6A5H8K9"/>
<evidence type="ECO:0000313" key="3">
    <source>
        <dbReference type="Proteomes" id="UP000483820"/>
    </source>
</evidence>
<dbReference type="CTD" id="78775281"/>
<gene>
    <name evidence="2" type="ORF">GCK72_011751</name>
</gene>
<accession>A0A6A5H8K9</accession>
<name>A0A6A5H8K9_CAERE</name>
<dbReference type="GeneID" id="78775281"/>
<feature type="coiled-coil region" evidence="1">
    <location>
        <begin position="4"/>
        <end position="70"/>
    </location>
</feature>
<dbReference type="Proteomes" id="UP000483820">
    <property type="component" value="Chromosome III"/>
</dbReference>
<dbReference type="EMBL" id="WUAV01000003">
    <property type="protein sequence ID" value="KAF1763485.1"/>
    <property type="molecule type" value="Genomic_DNA"/>
</dbReference>
<evidence type="ECO:0000256" key="1">
    <source>
        <dbReference type="SAM" id="Coils"/>
    </source>
</evidence>
<proteinExistence type="predicted"/>
<organism evidence="2 3">
    <name type="scientific">Caenorhabditis remanei</name>
    <name type="common">Caenorhabditis vulgaris</name>
    <dbReference type="NCBI Taxonomy" id="31234"/>
    <lineage>
        <taxon>Eukaryota</taxon>
        <taxon>Metazoa</taxon>
        <taxon>Ecdysozoa</taxon>
        <taxon>Nematoda</taxon>
        <taxon>Chromadorea</taxon>
        <taxon>Rhabditida</taxon>
        <taxon>Rhabditina</taxon>
        <taxon>Rhabditomorpha</taxon>
        <taxon>Rhabditoidea</taxon>
        <taxon>Rhabditidae</taxon>
        <taxon>Peloderinae</taxon>
        <taxon>Caenorhabditis</taxon>
    </lineage>
</organism>
<protein>
    <submittedName>
        <fullName evidence="2">Uncharacterized protein</fullName>
    </submittedName>
</protein>
<dbReference type="RefSeq" id="XP_053588232.1">
    <property type="nucleotide sequence ID" value="XM_053728655.1"/>
</dbReference>
<evidence type="ECO:0000313" key="2">
    <source>
        <dbReference type="EMBL" id="KAF1763485.1"/>
    </source>
</evidence>
<comment type="caution">
    <text evidence="2">The sequence shown here is derived from an EMBL/GenBank/DDBJ whole genome shotgun (WGS) entry which is preliminary data.</text>
</comment>